<proteinExistence type="inferred from homology"/>
<keyword evidence="3" id="KW-0238">DNA-binding</keyword>
<name>A0A7W6H2Y3_9HYPH</name>
<evidence type="ECO:0000313" key="6">
    <source>
        <dbReference type="EMBL" id="MBB3997145.1"/>
    </source>
</evidence>
<comment type="similarity">
    <text evidence="1">Belongs to the 'phage' integrase family.</text>
</comment>
<dbReference type="Gene3D" id="1.10.150.130">
    <property type="match status" value="1"/>
</dbReference>
<dbReference type="Proteomes" id="UP000542776">
    <property type="component" value="Unassembled WGS sequence"/>
</dbReference>
<dbReference type="AlphaFoldDB" id="A0A7W6H2Y3"/>
<organism evidence="6 7">
    <name type="scientific">Aureimonas pseudogalii</name>
    <dbReference type="NCBI Taxonomy" id="1744844"/>
    <lineage>
        <taxon>Bacteria</taxon>
        <taxon>Pseudomonadati</taxon>
        <taxon>Pseudomonadota</taxon>
        <taxon>Alphaproteobacteria</taxon>
        <taxon>Hyphomicrobiales</taxon>
        <taxon>Aurantimonadaceae</taxon>
        <taxon>Aureimonas</taxon>
    </lineage>
</organism>
<dbReference type="EMBL" id="JACIEK010000001">
    <property type="protein sequence ID" value="MBB3997145.1"/>
    <property type="molecule type" value="Genomic_DNA"/>
</dbReference>
<feature type="domain" description="Tyr recombinase" evidence="5">
    <location>
        <begin position="249"/>
        <end position="421"/>
    </location>
</feature>
<dbReference type="InterPro" id="IPR050808">
    <property type="entry name" value="Phage_Integrase"/>
</dbReference>
<evidence type="ECO:0000256" key="3">
    <source>
        <dbReference type="ARBA" id="ARBA00023125"/>
    </source>
</evidence>
<evidence type="ECO:0000313" key="7">
    <source>
        <dbReference type="Proteomes" id="UP000542776"/>
    </source>
</evidence>
<dbReference type="InterPro" id="IPR038488">
    <property type="entry name" value="Integrase_DNA-bd_sf"/>
</dbReference>
<dbReference type="RefSeq" id="WP_183198377.1">
    <property type="nucleotide sequence ID" value="NZ_JACIEK010000001.1"/>
</dbReference>
<sequence>MSVKYQPLVRYEGLLVGMDGDKNRAAHVLPTGDPTLFKVRITDAVVRNTTLPEGKSDIVVWDTDVTGFGLRVRPAGKSWILAYRPAGSGRAGTFKRMKLGTPATVKTATEARNLARAALGQIARGDDPLAARKEAREADRAKLSDLIDRYEADLIRRKYVGAELHTRNLRTKMKHLLARDVRTIMGAEYARVIEKLEEAGKAGAAKDFRARCRAFLSWCVTKAQAIPTNPLAGHRKERATRADRVAKAEHGRALTDAELARLWLAMDPATVNGRLVRFWILTGCRRGEGAGLTRAMIDRKAGLIRLPAAFVKQGRGHDVPIAPALARLLDECPVDARSDLVFAAPRTGGVISGWTQIGARANKAAGVSFGIHDLRRTFRTGLSRLAVDTEVAERAIGHARAELLQIYDKDGAEDRLRDAFERWAAHVEKIVAAEEARRAADVVAKGEGVFG</sequence>
<comment type="caution">
    <text evidence="6">The sequence shown here is derived from an EMBL/GenBank/DDBJ whole genome shotgun (WGS) entry which is preliminary data.</text>
</comment>
<dbReference type="GO" id="GO:0003677">
    <property type="term" value="F:DNA binding"/>
    <property type="evidence" value="ECO:0007669"/>
    <property type="project" value="UniProtKB-KW"/>
</dbReference>
<evidence type="ECO:0000256" key="2">
    <source>
        <dbReference type="ARBA" id="ARBA00022908"/>
    </source>
</evidence>
<dbReference type="PROSITE" id="PS51898">
    <property type="entry name" value="TYR_RECOMBINASE"/>
    <property type="match status" value="1"/>
</dbReference>
<evidence type="ECO:0000259" key="5">
    <source>
        <dbReference type="PROSITE" id="PS51898"/>
    </source>
</evidence>
<keyword evidence="4" id="KW-0233">DNA recombination</keyword>
<reference evidence="6 7" key="1">
    <citation type="submission" date="2020-08" db="EMBL/GenBank/DDBJ databases">
        <title>Genomic Encyclopedia of Type Strains, Phase IV (KMG-IV): sequencing the most valuable type-strain genomes for metagenomic binning, comparative biology and taxonomic classification.</title>
        <authorList>
            <person name="Goeker M."/>
        </authorList>
    </citation>
    <scope>NUCLEOTIDE SEQUENCE [LARGE SCALE GENOMIC DNA]</scope>
    <source>
        <strain evidence="6 7">DSM 102238</strain>
    </source>
</reference>
<keyword evidence="2" id="KW-0229">DNA integration</keyword>
<dbReference type="GO" id="GO:0006310">
    <property type="term" value="P:DNA recombination"/>
    <property type="evidence" value="ECO:0007669"/>
    <property type="project" value="UniProtKB-KW"/>
</dbReference>
<evidence type="ECO:0000256" key="1">
    <source>
        <dbReference type="ARBA" id="ARBA00008857"/>
    </source>
</evidence>
<dbReference type="InterPro" id="IPR013762">
    <property type="entry name" value="Integrase-like_cat_sf"/>
</dbReference>
<dbReference type="Gene3D" id="3.30.160.390">
    <property type="entry name" value="Integrase, DNA-binding domain"/>
    <property type="match status" value="1"/>
</dbReference>
<evidence type="ECO:0000256" key="4">
    <source>
        <dbReference type="ARBA" id="ARBA00023172"/>
    </source>
</evidence>
<dbReference type="PANTHER" id="PTHR30629">
    <property type="entry name" value="PROPHAGE INTEGRASE"/>
    <property type="match status" value="1"/>
</dbReference>
<dbReference type="InterPro" id="IPR011010">
    <property type="entry name" value="DNA_brk_join_enz"/>
</dbReference>
<dbReference type="InterPro" id="IPR010998">
    <property type="entry name" value="Integrase_recombinase_N"/>
</dbReference>
<dbReference type="PANTHER" id="PTHR30629:SF2">
    <property type="entry name" value="PROPHAGE INTEGRASE INTS-RELATED"/>
    <property type="match status" value="1"/>
</dbReference>
<accession>A0A7W6H2Y3</accession>
<protein>
    <submittedName>
        <fullName evidence="6">Integrase</fullName>
    </submittedName>
</protein>
<dbReference type="GO" id="GO:0015074">
    <property type="term" value="P:DNA integration"/>
    <property type="evidence" value="ECO:0007669"/>
    <property type="project" value="UniProtKB-KW"/>
</dbReference>
<keyword evidence="7" id="KW-1185">Reference proteome</keyword>
<dbReference type="Pfam" id="PF00589">
    <property type="entry name" value="Phage_integrase"/>
    <property type="match status" value="1"/>
</dbReference>
<dbReference type="InterPro" id="IPR025166">
    <property type="entry name" value="Integrase_DNA_bind_dom"/>
</dbReference>
<gene>
    <name evidence="6" type="ORF">GGR04_000966</name>
</gene>
<dbReference type="Pfam" id="PF13356">
    <property type="entry name" value="Arm-DNA-bind_3"/>
    <property type="match status" value="1"/>
</dbReference>
<dbReference type="InterPro" id="IPR002104">
    <property type="entry name" value="Integrase_catalytic"/>
</dbReference>
<dbReference type="SUPFAM" id="SSF56349">
    <property type="entry name" value="DNA breaking-rejoining enzymes"/>
    <property type="match status" value="1"/>
</dbReference>
<dbReference type="Gene3D" id="1.10.443.10">
    <property type="entry name" value="Intergrase catalytic core"/>
    <property type="match status" value="1"/>
</dbReference>